<gene>
    <name evidence="1" type="ORF">KME65_20060</name>
</gene>
<accession>A0A944QUM9</accession>
<sequence>MISPTIYTNWGYKVFDRRRDEVEPLLVQALEDGRALEVGLYFHDPATHDCLNSLLPDSDCLLNTHLDHRRLNIFALDDSDLVAQLRRQIENSLQWGASYGINHLSAFTLTSRPEFQPALEQKLLEHLQILNRLCREYRFPIHIENTYHDIDLYRRIFLSIKRHELDHLHFCFDFGHAKVWSMQPLRAWFDFLAELEGGGKRLHFHLHTNRGLSDEHLSFVEAEWMELCDIDEYTTPWNSFEALSIIEQRFPDARKVMEVPPGEARENLQRVIEEIDHIGQRGRKKSA</sequence>
<evidence type="ECO:0000313" key="2">
    <source>
        <dbReference type="Proteomes" id="UP000770889"/>
    </source>
</evidence>
<reference evidence="1 2" key="1">
    <citation type="submission" date="2021-05" db="EMBL/GenBank/DDBJ databases">
        <title>Genetic and Functional Diversity in Clade A Lucinid endosymbionts from the Bahamas.</title>
        <authorList>
            <person name="Giani N.M."/>
            <person name="Engel A.S."/>
            <person name="Campbell B.J."/>
        </authorList>
    </citation>
    <scope>NUCLEOTIDE SEQUENCE [LARGE SCALE GENOMIC DNA]</scope>
    <source>
        <strain evidence="1">LUC16012Gg_MoonRockCtena</strain>
    </source>
</reference>
<protein>
    <submittedName>
        <fullName evidence="1">TIM barrel protein</fullName>
    </submittedName>
</protein>
<name>A0A944QUM9_9GAMM</name>
<comment type="caution">
    <text evidence="1">The sequence shown here is derived from an EMBL/GenBank/DDBJ whole genome shotgun (WGS) entry which is preliminary data.</text>
</comment>
<evidence type="ECO:0000313" key="1">
    <source>
        <dbReference type="EMBL" id="MBT2991263.1"/>
    </source>
</evidence>
<proteinExistence type="predicted"/>
<dbReference type="SUPFAM" id="SSF51658">
    <property type="entry name" value="Xylose isomerase-like"/>
    <property type="match status" value="1"/>
</dbReference>
<dbReference type="InterPro" id="IPR036237">
    <property type="entry name" value="Xyl_isomerase-like_sf"/>
</dbReference>
<dbReference type="EMBL" id="JAHHGM010000034">
    <property type="protein sequence ID" value="MBT2991263.1"/>
    <property type="molecule type" value="Genomic_DNA"/>
</dbReference>
<organism evidence="1 2">
    <name type="scientific">Candidatus Thiodiazotropha taylori</name>
    <dbReference type="NCBI Taxonomy" id="2792791"/>
    <lineage>
        <taxon>Bacteria</taxon>
        <taxon>Pseudomonadati</taxon>
        <taxon>Pseudomonadota</taxon>
        <taxon>Gammaproteobacteria</taxon>
        <taxon>Chromatiales</taxon>
        <taxon>Sedimenticolaceae</taxon>
        <taxon>Candidatus Thiodiazotropha</taxon>
    </lineage>
</organism>
<dbReference type="Gene3D" id="3.20.20.150">
    <property type="entry name" value="Divalent-metal-dependent TIM barrel enzymes"/>
    <property type="match status" value="1"/>
</dbReference>
<dbReference type="AlphaFoldDB" id="A0A944QUM9"/>
<dbReference type="Proteomes" id="UP000770889">
    <property type="component" value="Unassembled WGS sequence"/>
</dbReference>